<evidence type="ECO:0000256" key="2">
    <source>
        <dbReference type="PIRSR" id="PIRSR605754-1"/>
    </source>
</evidence>
<feature type="active site" description="Proton donor/acceptor" evidence="2">
    <location>
        <position position="133"/>
    </location>
</feature>
<dbReference type="GO" id="GO:0016787">
    <property type="term" value="F:hydrolase activity"/>
    <property type="evidence" value="ECO:0007669"/>
    <property type="project" value="UniProtKB-KW"/>
</dbReference>
<dbReference type="AlphaFoldDB" id="A0A9D1M0U1"/>
<name>A0A9D1M0U1_9FIRM</name>
<keyword evidence="3" id="KW-0812">Transmembrane</keyword>
<evidence type="ECO:0000313" key="4">
    <source>
        <dbReference type="EMBL" id="HIU51571.1"/>
    </source>
</evidence>
<dbReference type="CDD" id="cd00004">
    <property type="entry name" value="Sortase"/>
    <property type="match status" value="1"/>
</dbReference>
<evidence type="ECO:0000256" key="1">
    <source>
        <dbReference type="ARBA" id="ARBA00022801"/>
    </source>
</evidence>
<dbReference type="NCBIfam" id="TIGR01076">
    <property type="entry name" value="sortase_fam"/>
    <property type="match status" value="1"/>
</dbReference>
<dbReference type="Pfam" id="PF04203">
    <property type="entry name" value="Sortase"/>
    <property type="match status" value="1"/>
</dbReference>
<dbReference type="SMR" id="A0A9D1M0U1"/>
<sequence length="214" mass="24528">MNQILQLPYHKKNKKNILYFLFSISLFIVFLTLFYFIISRWLENKNSKISDNFSDTYQILSNYSNQTFDPIYYSSLSSTTETKPSVIGKIEISKLNLSYPIFSFTSDDLLKISPCRLSGPFPNQVGNLCIAGHNYDNNKFFSQISLLKANDTIMIYDQNNVGISYEVYKIQEVNSSDLSPLSQDTNGEKEITLITCNNQSKKRVIVKAKEKASD</sequence>
<proteinExistence type="predicted"/>
<reference evidence="4" key="1">
    <citation type="submission" date="2020-10" db="EMBL/GenBank/DDBJ databases">
        <authorList>
            <person name="Gilroy R."/>
        </authorList>
    </citation>
    <scope>NUCLEOTIDE SEQUENCE</scope>
    <source>
        <strain evidence="4">CHK195-15760</strain>
    </source>
</reference>
<evidence type="ECO:0000313" key="5">
    <source>
        <dbReference type="Proteomes" id="UP000824093"/>
    </source>
</evidence>
<feature type="transmembrane region" description="Helical" evidence="3">
    <location>
        <begin position="17"/>
        <end position="38"/>
    </location>
</feature>
<evidence type="ECO:0000256" key="3">
    <source>
        <dbReference type="SAM" id="Phobius"/>
    </source>
</evidence>
<accession>A0A9D1M0U1</accession>
<dbReference type="Gene3D" id="2.40.260.10">
    <property type="entry name" value="Sortase"/>
    <property type="match status" value="1"/>
</dbReference>
<reference evidence="4" key="2">
    <citation type="journal article" date="2021" name="PeerJ">
        <title>Extensive microbial diversity within the chicken gut microbiome revealed by metagenomics and culture.</title>
        <authorList>
            <person name="Gilroy R."/>
            <person name="Ravi A."/>
            <person name="Getino M."/>
            <person name="Pursley I."/>
            <person name="Horton D.L."/>
            <person name="Alikhan N.F."/>
            <person name="Baker D."/>
            <person name="Gharbi K."/>
            <person name="Hall N."/>
            <person name="Watson M."/>
            <person name="Adriaenssens E.M."/>
            <person name="Foster-Nyarko E."/>
            <person name="Jarju S."/>
            <person name="Secka A."/>
            <person name="Antonio M."/>
            <person name="Oren A."/>
            <person name="Chaudhuri R.R."/>
            <person name="La Ragione R."/>
            <person name="Hildebrand F."/>
            <person name="Pallen M.J."/>
        </authorList>
    </citation>
    <scope>NUCLEOTIDE SEQUENCE</scope>
    <source>
        <strain evidence="4">CHK195-15760</strain>
    </source>
</reference>
<dbReference type="SUPFAM" id="SSF63817">
    <property type="entry name" value="Sortase"/>
    <property type="match status" value="1"/>
</dbReference>
<dbReference type="InterPro" id="IPR005754">
    <property type="entry name" value="Sortase"/>
</dbReference>
<gene>
    <name evidence="4" type="ORF">IAB70_02970</name>
</gene>
<keyword evidence="3" id="KW-1133">Transmembrane helix</keyword>
<keyword evidence="1" id="KW-0378">Hydrolase</keyword>
<dbReference type="EMBL" id="DVNH01000021">
    <property type="protein sequence ID" value="HIU51571.1"/>
    <property type="molecule type" value="Genomic_DNA"/>
</dbReference>
<protein>
    <submittedName>
        <fullName evidence="4">Sortase</fullName>
    </submittedName>
</protein>
<feature type="active site" description="Acyl-thioester intermediate" evidence="2">
    <location>
        <position position="196"/>
    </location>
</feature>
<organism evidence="4 5">
    <name type="scientific">Candidatus Merdicola faecigallinarum</name>
    <dbReference type="NCBI Taxonomy" id="2840862"/>
    <lineage>
        <taxon>Bacteria</taxon>
        <taxon>Bacillati</taxon>
        <taxon>Bacillota</taxon>
        <taxon>Clostridia</taxon>
        <taxon>Candidatus Merdicola</taxon>
    </lineage>
</organism>
<dbReference type="InterPro" id="IPR023365">
    <property type="entry name" value="Sortase_dom-sf"/>
</dbReference>
<comment type="caution">
    <text evidence="4">The sequence shown here is derived from an EMBL/GenBank/DDBJ whole genome shotgun (WGS) entry which is preliminary data.</text>
</comment>
<keyword evidence="3" id="KW-0472">Membrane</keyword>
<dbReference type="Proteomes" id="UP000824093">
    <property type="component" value="Unassembled WGS sequence"/>
</dbReference>